<dbReference type="Proteomes" id="UP000008815">
    <property type="component" value="Chromosome 2"/>
</dbReference>
<keyword evidence="1" id="KW-0472">Membrane</keyword>
<keyword evidence="1" id="KW-0812">Transmembrane</keyword>
<evidence type="ECO:0000313" key="2">
    <source>
        <dbReference type="EMBL" id="BAG46530.1"/>
    </source>
</evidence>
<accession>A0A0H3KMS3</accession>
<dbReference type="HOGENOM" id="CLU_3286172_0_0_4"/>
<gene>
    <name evidence="2" type="ordered locus">BMULJ_04680</name>
</gene>
<reference evidence="2 3" key="1">
    <citation type="submission" date="2007-04" db="EMBL/GenBank/DDBJ databases">
        <title>Complete genome sequence of Burkholderia multivorans ATCC 17616.</title>
        <authorList>
            <person name="Ohtsubo Y."/>
            <person name="Yamashita A."/>
            <person name="Kurokawa K."/>
            <person name="Takami H."/>
            <person name="Yuhara S."/>
            <person name="Nishiyama E."/>
            <person name="Endo R."/>
            <person name="Miyazaki R."/>
            <person name="Ono A."/>
            <person name="Yano K."/>
            <person name="Ito M."/>
            <person name="Sota M."/>
            <person name="Yuji N."/>
            <person name="Hattori M."/>
            <person name="Tsuda M."/>
        </authorList>
    </citation>
    <scope>NUCLEOTIDE SEQUENCE [LARGE SCALE GENOMIC DNA]</scope>
    <source>
        <strain evidence="3">ATCC 17616 / 249</strain>
    </source>
</reference>
<dbReference type="RefSeq" id="WP_012467995.1">
    <property type="nucleotide sequence ID" value="NC_010086.1"/>
</dbReference>
<feature type="transmembrane region" description="Helical" evidence="1">
    <location>
        <begin position="6"/>
        <end position="24"/>
    </location>
</feature>
<keyword evidence="3" id="KW-1185">Reference proteome</keyword>
<keyword evidence="1" id="KW-1133">Transmembrane helix</keyword>
<proteinExistence type="predicted"/>
<dbReference type="EMBL" id="AP009386">
    <property type="protein sequence ID" value="BAG46530.1"/>
    <property type="molecule type" value="Genomic_DNA"/>
</dbReference>
<dbReference type="STRING" id="395019.BMULJ_04680"/>
<dbReference type="AlphaFoldDB" id="A0A0H3KMS3"/>
<evidence type="ECO:0000313" key="3">
    <source>
        <dbReference type="Proteomes" id="UP000008815"/>
    </source>
</evidence>
<dbReference type="KEGG" id="bmj:BMULJ_04680"/>
<evidence type="ECO:0000256" key="1">
    <source>
        <dbReference type="SAM" id="Phobius"/>
    </source>
</evidence>
<name>A0A0H3KMS3_BURM1</name>
<organism evidence="2 3">
    <name type="scientific">Burkholderia multivorans (strain ATCC 17616 / 249)</name>
    <dbReference type="NCBI Taxonomy" id="395019"/>
    <lineage>
        <taxon>Bacteria</taxon>
        <taxon>Pseudomonadati</taxon>
        <taxon>Pseudomonadota</taxon>
        <taxon>Betaproteobacteria</taxon>
        <taxon>Burkholderiales</taxon>
        <taxon>Burkholderiaceae</taxon>
        <taxon>Burkholderia</taxon>
        <taxon>Burkholderia cepacia complex</taxon>
    </lineage>
</organism>
<protein>
    <submittedName>
        <fullName evidence="2">Bacteriophage protein</fullName>
    </submittedName>
</protein>
<sequence length="40" mass="4546">MAFLKIWIGAAVAIALFLAMQVVLEQRAERFERAPTVQRT</sequence>